<dbReference type="CDD" id="cd00085">
    <property type="entry name" value="HNHc"/>
    <property type="match status" value="1"/>
</dbReference>
<keyword evidence="4" id="KW-0255">Endonuclease</keyword>
<dbReference type="STRING" id="298654.FraEuI1c_4948"/>
<keyword evidence="4" id="KW-0540">Nuclease</keyword>
<dbReference type="InterPro" id="IPR002711">
    <property type="entry name" value="HNH"/>
</dbReference>
<dbReference type="SMART" id="SM00507">
    <property type="entry name" value="HNHc"/>
    <property type="match status" value="1"/>
</dbReference>
<evidence type="ECO:0000259" key="3">
    <source>
        <dbReference type="SMART" id="SM00507"/>
    </source>
</evidence>
<dbReference type="AlphaFoldDB" id="E3J2Y7"/>
<name>E3J2Y7_PSEI1</name>
<dbReference type="OrthoDB" id="5244772at2"/>
<comment type="similarity">
    <text evidence="1">Belongs to the Rv1128c/1148c/1588c/1702c/1945/3466 family.</text>
</comment>
<evidence type="ECO:0000313" key="4">
    <source>
        <dbReference type="EMBL" id="ADP82937.1"/>
    </source>
</evidence>
<dbReference type="InterPro" id="IPR003615">
    <property type="entry name" value="HNH_nuc"/>
</dbReference>
<dbReference type="Pfam" id="PF02720">
    <property type="entry name" value="DUF222"/>
    <property type="match status" value="1"/>
</dbReference>
<dbReference type="Proteomes" id="UP000002484">
    <property type="component" value="Chromosome"/>
</dbReference>
<proteinExistence type="inferred from homology"/>
<dbReference type="Gene3D" id="1.10.30.50">
    <property type="match status" value="1"/>
</dbReference>
<feature type="region of interest" description="Disordered" evidence="2">
    <location>
        <begin position="377"/>
        <end position="471"/>
    </location>
</feature>
<dbReference type="GO" id="GO:0008270">
    <property type="term" value="F:zinc ion binding"/>
    <property type="evidence" value="ECO:0007669"/>
    <property type="project" value="InterPro"/>
</dbReference>
<feature type="compositionally biased region" description="Polar residues" evidence="2">
    <location>
        <begin position="390"/>
        <end position="404"/>
    </location>
</feature>
<dbReference type="Pfam" id="PF01844">
    <property type="entry name" value="HNH"/>
    <property type="match status" value="1"/>
</dbReference>
<gene>
    <name evidence="4" type="ordered locus">FraEuI1c_4948</name>
</gene>
<dbReference type="EMBL" id="CP002299">
    <property type="protein sequence ID" value="ADP82937.1"/>
    <property type="molecule type" value="Genomic_DNA"/>
</dbReference>
<dbReference type="RefSeq" id="WP_013426055.1">
    <property type="nucleotide sequence ID" value="NC_014666.1"/>
</dbReference>
<dbReference type="InParanoid" id="E3J2Y7"/>
<evidence type="ECO:0000256" key="1">
    <source>
        <dbReference type="ARBA" id="ARBA00023450"/>
    </source>
</evidence>
<dbReference type="GO" id="GO:0003676">
    <property type="term" value="F:nucleic acid binding"/>
    <property type="evidence" value="ECO:0007669"/>
    <property type="project" value="InterPro"/>
</dbReference>
<reference evidence="4 5" key="1">
    <citation type="submission" date="2010-10" db="EMBL/GenBank/DDBJ databases">
        <title>Complete sequence of Frankia sp. EuI1c.</title>
        <authorList>
            <consortium name="US DOE Joint Genome Institute"/>
            <person name="Lucas S."/>
            <person name="Copeland A."/>
            <person name="Lapidus A."/>
            <person name="Cheng J.-F."/>
            <person name="Bruce D."/>
            <person name="Goodwin L."/>
            <person name="Pitluck S."/>
            <person name="Chertkov O."/>
            <person name="Detter J.C."/>
            <person name="Han C."/>
            <person name="Tapia R."/>
            <person name="Land M."/>
            <person name="Hauser L."/>
            <person name="Jeffries C."/>
            <person name="Kyrpides N."/>
            <person name="Ivanova N."/>
            <person name="Mikhailova N."/>
            <person name="Beauchemin N."/>
            <person name="Sen A."/>
            <person name="Sur S.A."/>
            <person name="Gtari M."/>
            <person name="Wall L."/>
            <person name="Tisa L."/>
            <person name="Woyke T."/>
        </authorList>
    </citation>
    <scope>NUCLEOTIDE SEQUENCE [LARGE SCALE GENOMIC DNA]</scope>
    <source>
        <strain evidence="5">DSM 45817 / CECT 9037 / EuI1c</strain>
    </source>
</reference>
<dbReference type="InterPro" id="IPR003870">
    <property type="entry name" value="DUF222"/>
</dbReference>
<feature type="compositionally biased region" description="Basic and acidic residues" evidence="2">
    <location>
        <begin position="415"/>
        <end position="426"/>
    </location>
</feature>
<accession>E3J2Y7</accession>
<keyword evidence="5" id="KW-1185">Reference proteome</keyword>
<dbReference type="HOGENOM" id="CLU_021786_4_2_11"/>
<protein>
    <submittedName>
        <fullName evidence="4">HNH endonuclease</fullName>
    </submittedName>
</protein>
<feature type="domain" description="HNH nuclease" evidence="3">
    <location>
        <begin position="319"/>
        <end position="371"/>
    </location>
</feature>
<dbReference type="eggNOG" id="COG1403">
    <property type="taxonomic scope" value="Bacteria"/>
</dbReference>
<dbReference type="GO" id="GO:0004519">
    <property type="term" value="F:endonuclease activity"/>
    <property type="evidence" value="ECO:0007669"/>
    <property type="project" value="UniProtKB-KW"/>
</dbReference>
<keyword evidence="4" id="KW-0378">Hydrolase</keyword>
<evidence type="ECO:0000313" key="5">
    <source>
        <dbReference type="Proteomes" id="UP000002484"/>
    </source>
</evidence>
<sequence>MVDASIDAALARLAVSDPADTLALVSEIARTTARLQGLMIHAQVHLARLRPPSAGDWADPSAEPYSEFAADELAAELGQSPRAQSERLATAWDTAHHLPGSLAALTAGTLDYPRLAALQQLTMGLSDAQRSLVEDTMLAGNRLKSTPQWRRKIRRLVAKIAPEALTRRRAEAHARRGVSIEPLDDGMALLQATLAAEDARAVFDRIDSLARASRTQTGPTGVGGEAEENRPLDARRADVLAALLLGNRREYVTVELQVIAPVGTLAGLDDNPAELVGYGPIPANVGRALASDAQWRRVLTDPESGTVLDLGHRRVPTPALARLVRHRQGRCVFPGCGMPATQADLDHTVAHAAGGRTALDNLGLLCRHHHRAKHVAGGWRLDQPSPGSFRWTSPSGRTYVADTTTNDEEAVLPWEQHRPKDIHAEDPPASPASPGRAPSVGSRTARPRRPEPFCPSRQPTAGPRATEPCPF</sequence>
<organism evidence="4 5">
    <name type="scientific">Pseudofrankia inefficax (strain DSM 45817 / CECT 9037 / DDB 130130 / EuI1c)</name>
    <name type="common">Frankia inefficax</name>
    <dbReference type="NCBI Taxonomy" id="298654"/>
    <lineage>
        <taxon>Bacteria</taxon>
        <taxon>Bacillati</taxon>
        <taxon>Actinomycetota</taxon>
        <taxon>Actinomycetes</taxon>
        <taxon>Frankiales</taxon>
        <taxon>Frankiaceae</taxon>
        <taxon>Pseudofrankia</taxon>
    </lineage>
</organism>
<evidence type="ECO:0000256" key="2">
    <source>
        <dbReference type="SAM" id="MobiDB-lite"/>
    </source>
</evidence>
<dbReference type="KEGG" id="fri:FraEuI1c_4948"/>